<feature type="compositionally biased region" description="Basic and acidic residues" evidence="1">
    <location>
        <begin position="1280"/>
        <end position="1299"/>
    </location>
</feature>
<feature type="region of interest" description="Disordered" evidence="1">
    <location>
        <begin position="1100"/>
        <end position="1133"/>
    </location>
</feature>
<evidence type="ECO:0000256" key="1">
    <source>
        <dbReference type="SAM" id="MobiDB-lite"/>
    </source>
</evidence>
<evidence type="ECO:0000313" key="4">
    <source>
        <dbReference type="RefSeq" id="XP_018008566.1"/>
    </source>
</evidence>
<feature type="compositionally biased region" description="Basic and acidic residues" evidence="1">
    <location>
        <begin position="1116"/>
        <end position="1133"/>
    </location>
</feature>
<keyword evidence="3" id="KW-1185">Reference proteome</keyword>
<dbReference type="KEGG" id="hazt:108666242"/>
<dbReference type="GeneID" id="108666242"/>
<dbReference type="GO" id="GO:0016301">
    <property type="term" value="F:kinase activity"/>
    <property type="evidence" value="ECO:0007669"/>
    <property type="project" value="UniProtKB-KW"/>
</dbReference>
<feature type="region of interest" description="Disordered" evidence="1">
    <location>
        <begin position="477"/>
        <end position="512"/>
    </location>
</feature>
<dbReference type="RefSeq" id="XP_018008566.1">
    <property type="nucleotide sequence ID" value="XM_018153077.2"/>
</dbReference>
<feature type="compositionally biased region" description="Basic and acidic residues" evidence="1">
    <location>
        <begin position="255"/>
        <end position="272"/>
    </location>
</feature>
<feature type="transmembrane region" description="Helical" evidence="2">
    <location>
        <begin position="1208"/>
        <end position="1228"/>
    </location>
</feature>
<dbReference type="Proteomes" id="UP000694843">
    <property type="component" value="Unplaced"/>
</dbReference>
<feature type="compositionally biased region" description="Polar residues" evidence="1">
    <location>
        <begin position="803"/>
        <end position="817"/>
    </location>
</feature>
<feature type="compositionally biased region" description="Polar residues" evidence="1">
    <location>
        <begin position="986"/>
        <end position="997"/>
    </location>
</feature>
<feature type="region of interest" description="Disordered" evidence="1">
    <location>
        <begin position="209"/>
        <end position="295"/>
    </location>
</feature>
<evidence type="ECO:0000256" key="2">
    <source>
        <dbReference type="SAM" id="Phobius"/>
    </source>
</evidence>
<keyword evidence="2" id="KW-1133">Transmembrane helix</keyword>
<feature type="compositionally biased region" description="Basic and acidic residues" evidence="1">
    <location>
        <begin position="825"/>
        <end position="838"/>
    </location>
</feature>
<feature type="region of interest" description="Disordered" evidence="1">
    <location>
        <begin position="54"/>
        <end position="97"/>
    </location>
</feature>
<feature type="compositionally biased region" description="Polar residues" evidence="1">
    <location>
        <begin position="76"/>
        <end position="90"/>
    </location>
</feature>
<feature type="region of interest" description="Disordered" evidence="1">
    <location>
        <begin position="986"/>
        <end position="1036"/>
    </location>
</feature>
<name>A0A8B7N403_HYAAZ</name>
<feature type="region of interest" description="Disordered" evidence="1">
    <location>
        <begin position="328"/>
        <end position="358"/>
    </location>
</feature>
<keyword evidence="4" id="KW-0808">Transferase</keyword>
<feature type="region of interest" description="Disordered" evidence="1">
    <location>
        <begin position="758"/>
        <end position="838"/>
    </location>
</feature>
<gene>
    <name evidence="4" type="primary">LOC108666242</name>
</gene>
<evidence type="ECO:0000313" key="3">
    <source>
        <dbReference type="Proteomes" id="UP000694843"/>
    </source>
</evidence>
<feature type="compositionally biased region" description="Polar residues" evidence="1">
    <location>
        <begin position="331"/>
        <end position="340"/>
    </location>
</feature>
<sequence>MAFSFPVTELTLRVGGTPLPKLNTNFPQFHQLPPLPSVDVGSLFLEDRNFYYGQDKSGTARRSSNNGERNNRKQRTSAQVRRNNAQQNVTPRRHKQGTSIARIVNIQNAEISSKVDEPKERTNADIEKEVGSVRSDRTNHDKTTKASQFERRNGELPVNLPQQLLLTPLGPLEWREMVSNSKSPHFLLVPATPIKATWVGGADTEVVQPAPREESHSENQKSPNIVSPHPTLLQPTHTTTHIEVDGIRTYSTKPSSREHDFGTREGKQKEFSAYESSSHQNPNENNQGNMEGRKDNEMSLHENNYQNLGLHRGNLPGEVSRVRGHFREGDNFSNRFQNHGNMERDPLHPNREDTEHSNPGFLRIESTNHSNRRIDHNGPAVSNPSFENIETMFRDSGEQGTIEESRDHFRSVSPTNIQWRDDEKKHGNYREVGHEGLRTGISGQDNMNSDREQDQRAQIFGKQEVYNPFIKTGNWHGFSNGNDHNNRDNVSWEDHSTGNKDGWFDSSKGDHEGLIGRHEQLHETQGSSFDESPITEKKNYINFVLENNKYITAEREMNQKSGGFSSITGLKTSDHGIGNNEEHSNVQRNIQLYGTPWEHSSNRHEINEGFNDHSSYTRSQGQPQTEIRRLQNSYRQDGKLTNDEIINNTALTTRYSKRLSHISDDQSMRPLPQLATVDSTRHSNQEVHLQINEPMTPINAPTSFHVQTFSKLDSGLRNLKHPSAVHHKMTSYSSASGINIDTRIPSRDTARYTFTERDAVTKQHKTPVTNPHTVRNKENFEKLSFQSGTPLSNFRDENDKHTPPSSMHSIPQPSGSHGNIAAVSSKREDTESPDNEKLNSKAISNLPGHQDVYQYASSIHSSNLQNFQHEEPEAVNLFEAIHSLSSKIPITYIQYTTPKSIIEEGIGMKDTFGRPRFEQNPFFKNFGPFPQSQPGNYGTTPRPDDAVVTVTPADVQVNSTISGKSSSLTYPDGVYFIPMDISEQSSNDEVSTVQNFGKSKPENNSASTNSTSLTTEENGNSKNAKQGILGDIGKNDGSSGSVLIRKNINIGRRVIGGDETAAELHSFEDEHQLNFNQENDMNFAPNLSGPIIRNKTPNIIDEKDEGHMTPTNGTSRDAKLDNKADDPDGDSRVWGHRTGGALLDALVTFVKKASADKQSLQEMLPPFSVLEVGVGELLVSPTLSADAPDNSTFTGTDAATDSSAFTSMMQLGIVLGVVVVVAVLLFHAPRMRRELCSSEKRERLRRLKQRYADDNVSSSSIEFSSMGRKSYKNTTGMHGYGDDGRSQEDKSDGESHYARVNDVNL</sequence>
<keyword evidence="4" id="KW-0418">Kinase</keyword>
<feature type="compositionally biased region" description="Low complexity" evidence="1">
    <location>
        <begin position="1002"/>
        <end position="1021"/>
    </location>
</feature>
<organism evidence="3 4">
    <name type="scientific">Hyalella azteca</name>
    <name type="common">Amphipod</name>
    <dbReference type="NCBI Taxonomy" id="294128"/>
    <lineage>
        <taxon>Eukaryota</taxon>
        <taxon>Metazoa</taxon>
        <taxon>Ecdysozoa</taxon>
        <taxon>Arthropoda</taxon>
        <taxon>Crustacea</taxon>
        <taxon>Multicrustacea</taxon>
        <taxon>Malacostraca</taxon>
        <taxon>Eumalacostraca</taxon>
        <taxon>Peracarida</taxon>
        <taxon>Amphipoda</taxon>
        <taxon>Senticaudata</taxon>
        <taxon>Talitrida</taxon>
        <taxon>Talitroidea</taxon>
        <taxon>Hyalellidae</taxon>
        <taxon>Hyalella</taxon>
    </lineage>
</organism>
<protein>
    <submittedName>
        <fullName evidence="4">Probable serine/threonine-protein kinase DDB_G0282963</fullName>
    </submittedName>
</protein>
<keyword evidence="2" id="KW-0812">Transmembrane</keyword>
<feature type="compositionally biased region" description="Polar residues" evidence="1">
    <location>
        <begin position="274"/>
        <end position="289"/>
    </location>
</feature>
<reference evidence="4" key="1">
    <citation type="submission" date="2025-08" db="UniProtKB">
        <authorList>
            <consortium name="RefSeq"/>
        </authorList>
    </citation>
    <scope>IDENTIFICATION</scope>
    <source>
        <tissue evidence="4">Whole organism</tissue>
    </source>
</reference>
<dbReference type="OrthoDB" id="10676937at2759"/>
<feature type="compositionally biased region" description="Basic and acidic residues" evidence="1">
    <location>
        <begin position="113"/>
        <end position="154"/>
    </location>
</feature>
<feature type="compositionally biased region" description="Low complexity" evidence="1">
    <location>
        <begin position="228"/>
        <end position="239"/>
    </location>
</feature>
<feature type="compositionally biased region" description="Basic and acidic residues" evidence="1">
    <location>
        <begin position="484"/>
        <end position="498"/>
    </location>
</feature>
<feature type="region of interest" description="Disordered" evidence="1">
    <location>
        <begin position="1267"/>
        <end position="1305"/>
    </location>
</feature>
<accession>A0A8B7N403</accession>
<proteinExistence type="predicted"/>
<feature type="region of interest" description="Disordered" evidence="1">
    <location>
        <begin position="112"/>
        <end position="154"/>
    </location>
</feature>
<keyword evidence="2" id="KW-0472">Membrane</keyword>
<feature type="compositionally biased region" description="Basic and acidic residues" evidence="1">
    <location>
        <begin position="341"/>
        <end position="356"/>
    </location>
</feature>